<dbReference type="PANTHER" id="PTHR44845:SF6">
    <property type="entry name" value="BETA-ALANINE-ACTIVATING ENZYME"/>
    <property type="match status" value="1"/>
</dbReference>
<dbReference type="InterPro" id="IPR025110">
    <property type="entry name" value="AMP-bd_C"/>
</dbReference>
<dbReference type="AlphaFoldDB" id="A0A1L7NQF6"/>
<dbReference type="InterPro" id="IPR000873">
    <property type="entry name" value="AMP-dep_synth/lig_dom"/>
</dbReference>
<evidence type="ECO:0000256" key="2">
    <source>
        <dbReference type="ARBA" id="ARBA00022553"/>
    </source>
</evidence>
<evidence type="ECO:0000259" key="4">
    <source>
        <dbReference type="Pfam" id="PF13193"/>
    </source>
</evidence>
<dbReference type="SUPFAM" id="SSF56801">
    <property type="entry name" value="Acetyl-CoA synthetase-like"/>
    <property type="match status" value="1"/>
</dbReference>
<protein>
    <submittedName>
        <fullName evidence="5">Hypothetical non-ribosomal peptide synthetase</fullName>
    </submittedName>
</protein>
<proteinExistence type="predicted"/>
<accession>A0A1L7NQF6</accession>
<feature type="domain" description="AMP-binding enzyme C-terminal" evidence="4">
    <location>
        <begin position="398"/>
        <end position="468"/>
    </location>
</feature>
<name>A0A1L7NQF6_9ACTN</name>
<feature type="domain" description="AMP-dependent synthetase/ligase" evidence="3">
    <location>
        <begin position="9"/>
        <end position="345"/>
    </location>
</feature>
<dbReference type="Gene3D" id="3.30.300.30">
    <property type="match status" value="1"/>
</dbReference>
<sequence length="483" mass="50277">MRFIDRIAAHAAADPDGTAVLDADGGALTYADLWDESGRTATRLAGAGVGPGSRVALASGRGAGHVVAALATWRAGAAVVPLDPGAAPPRRQQVLRAANPAATIRGDATVEPHGGPGPDTTAPLGLARGAEDGYYVFTSGSTGRPKGIAMPRAALDNLVAWQLPEIGARPRRRVAWFAPVAFDVSLQEITCTLASGGTLTVVPDAIRASPGALLAWLAEHHIEVLHLPYVALQMLAVQAVTSPLTARLRLTEVITAGEALKCTPDIVGMFLRLPGARLTNQYGPSETHVVTRHALPGDPALWPALPALGTAVPGVRVTLRDAAGAEVAPGEQGEVCVDGIVLRGYVGEDATEANARALGEGYYRTGDFAEERAGLLRFAGRRDQQVKIDGHRVELGGVESVLVSHPGVREAICLVTGRDSLERALAAVVVGSAPQAELRAFLGARLHPSMVPRRFVTVDTLPLTSTGKADRLAAERLLGHGRA</sequence>
<dbReference type="PROSITE" id="PS00455">
    <property type="entry name" value="AMP_BINDING"/>
    <property type="match status" value="1"/>
</dbReference>
<keyword evidence="1" id="KW-0596">Phosphopantetheine</keyword>
<reference evidence="5" key="1">
    <citation type="journal article" date="2017" name="ACS Chem. Biol.">
        <title>Genome Mining of Amino Group Carrier Protein-Mediated Machinery: Discovery and Biosynthetic Characterization of a Natural Product with Unique Hydrazone Unit.</title>
        <authorList>
            <person name="Matsuda K."/>
            <person name="Hasebe F."/>
            <person name="Shiwa Y."/>
            <person name="Kanesaki Y."/>
            <person name="Tomita T."/>
            <person name="Yoshikawa H."/>
            <person name="Shin-ya K."/>
            <person name="Kuzuyama T."/>
            <person name="Nishiyama M."/>
        </authorList>
    </citation>
    <scope>NUCLEOTIDE SEQUENCE</scope>
    <source>
        <strain evidence="5">Sp080902JE-04</strain>
    </source>
</reference>
<evidence type="ECO:0000256" key="1">
    <source>
        <dbReference type="ARBA" id="ARBA00022450"/>
    </source>
</evidence>
<dbReference type="EMBL" id="LC177428">
    <property type="protein sequence ID" value="BAW27719.1"/>
    <property type="molecule type" value="Genomic_DNA"/>
</dbReference>
<dbReference type="PANTHER" id="PTHR44845">
    <property type="entry name" value="CARRIER DOMAIN-CONTAINING PROTEIN"/>
    <property type="match status" value="1"/>
</dbReference>
<keyword evidence="2" id="KW-0597">Phosphoprotein</keyword>
<gene>
    <name evidence="5" type="primary">nrps3</name>
</gene>
<dbReference type="Gene3D" id="3.40.50.12780">
    <property type="entry name" value="N-terminal domain of ligase-like"/>
    <property type="match status" value="1"/>
</dbReference>
<dbReference type="InterPro" id="IPR045851">
    <property type="entry name" value="AMP-bd_C_sf"/>
</dbReference>
<organism evidence="5">
    <name type="scientific">Streptomyces sp. Sp080902JE-04</name>
    <dbReference type="NCBI Taxonomy" id="1898654"/>
    <lineage>
        <taxon>Bacteria</taxon>
        <taxon>Bacillati</taxon>
        <taxon>Actinomycetota</taxon>
        <taxon>Actinomycetes</taxon>
        <taxon>Kitasatosporales</taxon>
        <taxon>Streptomycetaceae</taxon>
        <taxon>Streptomyces</taxon>
    </lineage>
</organism>
<evidence type="ECO:0000259" key="3">
    <source>
        <dbReference type="Pfam" id="PF00501"/>
    </source>
</evidence>
<dbReference type="InterPro" id="IPR042099">
    <property type="entry name" value="ANL_N_sf"/>
</dbReference>
<dbReference type="Pfam" id="PF00501">
    <property type="entry name" value="AMP-binding"/>
    <property type="match status" value="1"/>
</dbReference>
<dbReference type="InterPro" id="IPR020845">
    <property type="entry name" value="AMP-binding_CS"/>
</dbReference>
<dbReference type="Pfam" id="PF13193">
    <property type="entry name" value="AMP-binding_C"/>
    <property type="match status" value="1"/>
</dbReference>
<evidence type="ECO:0000313" key="5">
    <source>
        <dbReference type="EMBL" id="BAW27719.1"/>
    </source>
</evidence>